<reference evidence="2" key="1">
    <citation type="journal article" date="2020" name="Mol. Plant Microbe Interact.">
        <title>Genome Sequence of the Biocontrol Agent Coniothyrium minitans strain Conio (IMI 134523).</title>
        <authorList>
            <person name="Patel D."/>
            <person name="Shittu T.A."/>
            <person name="Baroncelli R."/>
            <person name="Muthumeenakshi S."/>
            <person name="Osborne T.H."/>
            <person name="Janganan T.K."/>
            <person name="Sreenivasaprasad S."/>
        </authorList>
    </citation>
    <scope>NUCLEOTIDE SEQUENCE</scope>
    <source>
        <strain evidence="2">Conio</strain>
    </source>
</reference>
<feature type="compositionally biased region" description="Basic and acidic residues" evidence="1">
    <location>
        <begin position="49"/>
        <end position="76"/>
    </location>
</feature>
<name>A0A9P6KTH2_9PLEO</name>
<gene>
    <name evidence="2" type="ORF">PMIN01_03548</name>
</gene>
<protein>
    <submittedName>
        <fullName evidence="2">Uncharacterized protein</fullName>
    </submittedName>
</protein>
<dbReference type="Proteomes" id="UP000756921">
    <property type="component" value="Unassembled WGS sequence"/>
</dbReference>
<dbReference type="AlphaFoldDB" id="A0A9P6KTH2"/>
<comment type="caution">
    <text evidence="2">The sequence shown here is derived from an EMBL/GenBank/DDBJ whole genome shotgun (WGS) entry which is preliminary data.</text>
</comment>
<feature type="region of interest" description="Disordered" evidence="1">
    <location>
        <begin position="26"/>
        <end position="76"/>
    </location>
</feature>
<evidence type="ECO:0000256" key="1">
    <source>
        <dbReference type="SAM" id="MobiDB-lite"/>
    </source>
</evidence>
<organism evidence="2 3">
    <name type="scientific">Paraphaeosphaeria minitans</name>
    <dbReference type="NCBI Taxonomy" id="565426"/>
    <lineage>
        <taxon>Eukaryota</taxon>
        <taxon>Fungi</taxon>
        <taxon>Dikarya</taxon>
        <taxon>Ascomycota</taxon>
        <taxon>Pezizomycotina</taxon>
        <taxon>Dothideomycetes</taxon>
        <taxon>Pleosporomycetidae</taxon>
        <taxon>Pleosporales</taxon>
        <taxon>Massarineae</taxon>
        <taxon>Didymosphaeriaceae</taxon>
        <taxon>Paraphaeosphaeria</taxon>
    </lineage>
</organism>
<proteinExistence type="predicted"/>
<sequence>MPWAEIKSISKNERYLVTHKGTMPADMPCLRRTKSGKLKIADPISAKTKNGDPDRDTESRPPEDVDSRKQSSGENT</sequence>
<evidence type="ECO:0000313" key="2">
    <source>
        <dbReference type="EMBL" id="KAF9738265.1"/>
    </source>
</evidence>
<dbReference type="EMBL" id="WJXW01000003">
    <property type="protein sequence ID" value="KAF9738265.1"/>
    <property type="molecule type" value="Genomic_DNA"/>
</dbReference>
<accession>A0A9P6KTH2</accession>
<keyword evidence="3" id="KW-1185">Reference proteome</keyword>
<evidence type="ECO:0000313" key="3">
    <source>
        <dbReference type="Proteomes" id="UP000756921"/>
    </source>
</evidence>